<comment type="caution">
    <text evidence="3">The sequence shown here is derived from an EMBL/GenBank/DDBJ whole genome shotgun (WGS) entry which is preliminary data.</text>
</comment>
<dbReference type="Proteomes" id="UP000625711">
    <property type="component" value="Unassembled WGS sequence"/>
</dbReference>
<dbReference type="EMBL" id="JAACXV010000146">
    <property type="protein sequence ID" value="KAF7283002.1"/>
    <property type="molecule type" value="Genomic_DNA"/>
</dbReference>
<organism evidence="3 4">
    <name type="scientific">Rhynchophorus ferrugineus</name>
    <name type="common">Red palm weevil</name>
    <name type="synonym">Curculio ferrugineus</name>
    <dbReference type="NCBI Taxonomy" id="354439"/>
    <lineage>
        <taxon>Eukaryota</taxon>
        <taxon>Metazoa</taxon>
        <taxon>Ecdysozoa</taxon>
        <taxon>Arthropoda</taxon>
        <taxon>Hexapoda</taxon>
        <taxon>Insecta</taxon>
        <taxon>Pterygota</taxon>
        <taxon>Neoptera</taxon>
        <taxon>Endopterygota</taxon>
        <taxon>Coleoptera</taxon>
        <taxon>Polyphaga</taxon>
        <taxon>Cucujiformia</taxon>
        <taxon>Curculionidae</taxon>
        <taxon>Dryophthorinae</taxon>
        <taxon>Rhynchophorus</taxon>
    </lineage>
</organism>
<sequence length="188" mass="20660">MIGAMPAVAVRHERRKGQEKRNKRPSQLYITGHWLPPNSPSPTPSPGNNEEGTEHLPEVYIFGKVSALQVIVGSLLLGAIFLIVGLVQLVPNAADVDHRYFFIGMGVALLAVGFIMTAVRCFCMHCHRNSRIVMEDPEPVLDAVNSIDVIVQRRDTQLTNPSELDALINQGKESMDKDTTDTANNSDS</sequence>
<keyword evidence="2" id="KW-0472">Membrane</keyword>
<evidence type="ECO:0000256" key="1">
    <source>
        <dbReference type="SAM" id="MobiDB-lite"/>
    </source>
</evidence>
<feature type="region of interest" description="Disordered" evidence="1">
    <location>
        <begin position="1"/>
        <end position="52"/>
    </location>
</feature>
<keyword evidence="2" id="KW-0812">Transmembrane</keyword>
<evidence type="ECO:0000313" key="3">
    <source>
        <dbReference type="EMBL" id="KAF7283002.1"/>
    </source>
</evidence>
<feature type="region of interest" description="Disordered" evidence="1">
    <location>
        <begin position="169"/>
        <end position="188"/>
    </location>
</feature>
<evidence type="ECO:0000313" key="4">
    <source>
        <dbReference type="Proteomes" id="UP000625711"/>
    </source>
</evidence>
<feature type="transmembrane region" description="Helical" evidence="2">
    <location>
        <begin position="70"/>
        <end position="89"/>
    </location>
</feature>
<dbReference type="OrthoDB" id="6628918at2759"/>
<evidence type="ECO:0000256" key="2">
    <source>
        <dbReference type="SAM" id="Phobius"/>
    </source>
</evidence>
<accession>A0A834IZ30</accession>
<dbReference type="AlphaFoldDB" id="A0A834IZ30"/>
<feature type="compositionally biased region" description="Basic residues" evidence="1">
    <location>
        <begin position="12"/>
        <end position="24"/>
    </location>
</feature>
<name>A0A834IZ30_RHYFE</name>
<reference evidence="3" key="1">
    <citation type="submission" date="2020-08" db="EMBL/GenBank/DDBJ databases">
        <title>Genome sequencing and assembly of the red palm weevil Rhynchophorus ferrugineus.</title>
        <authorList>
            <person name="Dias G.B."/>
            <person name="Bergman C.M."/>
            <person name="Manee M."/>
        </authorList>
    </citation>
    <scope>NUCLEOTIDE SEQUENCE</scope>
    <source>
        <strain evidence="3">AA-2017</strain>
        <tissue evidence="3">Whole larva</tissue>
    </source>
</reference>
<gene>
    <name evidence="3" type="ORF">GWI33_001591</name>
</gene>
<feature type="transmembrane region" description="Helical" evidence="2">
    <location>
        <begin position="101"/>
        <end position="123"/>
    </location>
</feature>
<proteinExistence type="predicted"/>
<keyword evidence="4" id="KW-1185">Reference proteome</keyword>
<protein>
    <submittedName>
        <fullName evidence="3">Uncharacterized protein</fullName>
    </submittedName>
</protein>
<keyword evidence="2" id="KW-1133">Transmembrane helix</keyword>